<dbReference type="InterPro" id="IPR052209">
    <property type="entry name" value="CbiZ"/>
</dbReference>
<accession>A0ABV5HVF9</accession>
<name>A0ABV5HVF9_9RHOB</name>
<protein>
    <submittedName>
        <fullName evidence="1">Adenosylcobinamide amidohydrolase</fullName>
    </submittedName>
</protein>
<dbReference type="InterPro" id="IPR002808">
    <property type="entry name" value="AdoCbi_amidolase"/>
</dbReference>
<dbReference type="EMBL" id="JBHMEC010000002">
    <property type="protein sequence ID" value="MFB9148368.1"/>
    <property type="molecule type" value="Genomic_DNA"/>
</dbReference>
<gene>
    <name evidence="1" type="ORF">ACFFU4_01225</name>
</gene>
<comment type="caution">
    <text evidence="1">The sequence shown here is derived from an EMBL/GenBank/DDBJ whole genome shotgun (WGS) entry which is preliminary data.</text>
</comment>
<dbReference type="PANTHER" id="PTHR35336">
    <property type="entry name" value="ADENOSYLCOBINAMIDE AMIDOHYDROLASE"/>
    <property type="match status" value="1"/>
</dbReference>
<dbReference type="RefSeq" id="WP_377066223.1">
    <property type="nucleotide sequence ID" value="NZ_JBHMEC010000002.1"/>
</dbReference>
<reference evidence="1 2" key="1">
    <citation type="submission" date="2024-09" db="EMBL/GenBank/DDBJ databases">
        <authorList>
            <person name="Sun Q."/>
            <person name="Mori K."/>
        </authorList>
    </citation>
    <scope>NUCLEOTIDE SEQUENCE [LARGE SCALE GENOMIC DNA]</scope>
    <source>
        <strain evidence="1 2">CECT 9424</strain>
    </source>
</reference>
<keyword evidence="2" id="KW-1185">Reference proteome</keyword>
<sequence>MTAPRLDPPRLDPPRLDPPWLTLDLATDMPVLSWAVNRPGLVRARRILWREVRNADLPEHLDVVTWLDAQLAARGATDAVCFLTSCDIAQFTTAEARADGIRARAVATVGLSNAESVGHRLPAAAHGWGTINIAVEIGAGLTEAARLEALSIATQARTAAIMAAGIRLPTGPATGTGTDCIAIAAPDGDTRYAGLHTGTGEAVGRAVHTAVARGVALWQATGTIRRARHG</sequence>
<proteinExistence type="predicted"/>
<dbReference type="Pfam" id="PF01955">
    <property type="entry name" value="CbiZ"/>
    <property type="match status" value="1"/>
</dbReference>
<dbReference type="Proteomes" id="UP001589670">
    <property type="component" value="Unassembled WGS sequence"/>
</dbReference>
<organism evidence="1 2">
    <name type="scientific">Roseovarius ramblicola</name>
    <dbReference type="NCBI Taxonomy" id="2022336"/>
    <lineage>
        <taxon>Bacteria</taxon>
        <taxon>Pseudomonadati</taxon>
        <taxon>Pseudomonadota</taxon>
        <taxon>Alphaproteobacteria</taxon>
        <taxon>Rhodobacterales</taxon>
        <taxon>Roseobacteraceae</taxon>
        <taxon>Roseovarius</taxon>
    </lineage>
</organism>
<dbReference type="PANTHER" id="PTHR35336:SF5">
    <property type="entry name" value="ADENOSYLCOBINAMIDE AMIDOHYDROLASE"/>
    <property type="match status" value="1"/>
</dbReference>
<evidence type="ECO:0000313" key="2">
    <source>
        <dbReference type="Proteomes" id="UP001589670"/>
    </source>
</evidence>
<evidence type="ECO:0000313" key="1">
    <source>
        <dbReference type="EMBL" id="MFB9148368.1"/>
    </source>
</evidence>